<dbReference type="EMBL" id="SGPK01001679">
    <property type="protein sequence ID" value="THG92579.1"/>
    <property type="molecule type" value="Genomic_DNA"/>
</dbReference>
<protein>
    <submittedName>
        <fullName evidence="1">Uncharacterized protein</fullName>
    </submittedName>
</protein>
<comment type="caution">
    <text evidence="1">The sequence shown here is derived from an EMBL/GenBank/DDBJ whole genome shotgun (WGS) entry which is preliminary data.</text>
</comment>
<proteinExistence type="predicted"/>
<name>A0A4S4K8Q5_9AGAM</name>
<feature type="non-terminal residue" evidence="1">
    <location>
        <position position="1"/>
    </location>
</feature>
<keyword evidence="2" id="KW-1185">Reference proteome</keyword>
<dbReference type="OrthoDB" id="19711at2759"/>
<organism evidence="1 2">
    <name type="scientific">Phellinidium pouzarii</name>
    <dbReference type="NCBI Taxonomy" id="167371"/>
    <lineage>
        <taxon>Eukaryota</taxon>
        <taxon>Fungi</taxon>
        <taxon>Dikarya</taxon>
        <taxon>Basidiomycota</taxon>
        <taxon>Agaricomycotina</taxon>
        <taxon>Agaricomycetes</taxon>
        <taxon>Hymenochaetales</taxon>
        <taxon>Hymenochaetaceae</taxon>
        <taxon>Phellinidium</taxon>
    </lineage>
</organism>
<evidence type="ECO:0000313" key="1">
    <source>
        <dbReference type="EMBL" id="THG92579.1"/>
    </source>
</evidence>
<reference evidence="1 2" key="1">
    <citation type="submission" date="2019-02" db="EMBL/GenBank/DDBJ databases">
        <title>Genome sequencing of the rare red list fungi Phellinidium pouzarii.</title>
        <authorList>
            <person name="Buettner E."/>
            <person name="Kellner H."/>
        </authorList>
    </citation>
    <scope>NUCLEOTIDE SEQUENCE [LARGE SCALE GENOMIC DNA]</scope>
    <source>
        <strain evidence="1 2">DSM 108285</strain>
    </source>
</reference>
<evidence type="ECO:0000313" key="2">
    <source>
        <dbReference type="Proteomes" id="UP000308199"/>
    </source>
</evidence>
<dbReference type="Proteomes" id="UP000308199">
    <property type="component" value="Unassembled WGS sequence"/>
</dbReference>
<gene>
    <name evidence="1" type="ORF">EW145_g8667</name>
</gene>
<accession>A0A4S4K8Q5</accession>
<sequence length="195" mass="20579">VLSHTPASRAGDADDEVVMVDGTFTAVPIAQTITRPPSPAPTADFSFVSPPSPMSFVHVLPPAHVPGGLYDVFSSPTSGPEGTPNCTLFVSPARGAMGGGGFSVRRSPRLSKAALGRIWGALSSPARRSRTKSRSVFDGLPLDGEEGELIDEACFIATRPTYGMGAHRRMSSDRGFIVHPGNARSAVRARQPRRL</sequence>
<dbReference type="AlphaFoldDB" id="A0A4S4K8Q5"/>